<comment type="cofactor">
    <cofactor evidence="10">
        <name>Mg(2+)</name>
        <dbReference type="ChEBI" id="CHEBI:18420"/>
    </cofactor>
</comment>
<comment type="function">
    <text evidence="10">Prenyltransferase that catalyzes in vivo the transfer of the heptaprenyl moiety of heptaprenyl pyrophosphate (HepPP; 35 carbon atoms) to the C3 hydroxyl of sn-glycerol-1-phosphate (G1P), producing heptaprenylglyceryl phosphate (HepGP). This reaction is an ether-bond-formation step in the biosynthesis of archaea-type G1P-based membrane lipids found in Bacillales.</text>
</comment>
<dbReference type="RefSeq" id="WP_006284883.1">
    <property type="nucleotide sequence ID" value="NZ_BALG01000040.1"/>
</dbReference>
<dbReference type="PANTHER" id="PTHR40029">
    <property type="match status" value="1"/>
</dbReference>
<keyword evidence="12" id="KW-1185">Reference proteome</keyword>
<dbReference type="InterPro" id="IPR039074">
    <property type="entry name" value="GGGP/HepGP_synthase_I"/>
</dbReference>
<keyword evidence="4 10" id="KW-0460">Magnesium</keyword>
<evidence type="ECO:0000256" key="5">
    <source>
        <dbReference type="ARBA" id="ARBA00023098"/>
    </source>
</evidence>
<keyword evidence="6 10" id="KW-0594">Phospholipid biosynthesis</keyword>
<dbReference type="NCBIfam" id="NF003199">
    <property type="entry name" value="PRK04169.1-3"/>
    <property type="match status" value="1"/>
</dbReference>
<dbReference type="EMBL" id="BALG01000040">
    <property type="protein sequence ID" value="GAC41556.1"/>
    <property type="molecule type" value="Genomic_DNA"/>
</dbReference>
<comment type="similarity">
    <text evidence="10">Belongs to the GGGP/HepGP synthase family. Group I subfamily.</text>
</comment>
<comment type="caution">
    <text evidence="11">The sequence shown here is derived from an EMBL/GenBank/DDBJ whole genome shotgun (WGS) entry which is preliminary data.</text>
</comment>
<dbReference type="GO" id="GO:0046474">
    <property type="term" value="P:glycerophospholipid biosynthetic process"/>
    <property type="evidence" value="ECO:0007669"/>
    <property type="project" value="UniProtKB-UniRule"/>
</dbReference>
<dbReference type="Proteomes" id="UP000029453">
    <property type="component" value="Unassembled WGS sequence"/>
</dbReference>
<gene>
    <name evidence="10" type="primary">pcrB</name>
    <name evidence="11" type="ORF">PPOP_0907</name>
</gene>
<dbReference type="UniPathway" id="UPA00940"/>
<feature type="binding site" evidence="10">
    <location>
        <position position="21"/>
    </location>
    <ligand>
        <name>sn-glycerol 1-phosphate</name>
        <dbReference type="ChEBI" id="CHEBI:57685"/>
    </ligand>
</feature>
<reference evidence="11 12" key="1">
    <citation type="submission" date="2012-10" db="EMBL/GenBank/DDBJ databases">
        <title>Draft Genome Sequence of Paenibacillus popilliae ATCC 14706T.</title>
        <authorList>
            <person name="Iiyama K."/>
            <person name="Mori K."/>
            <person name="Mon H."/>
            <person name="Chieda Y."/>
            <person name="Lee J.M."/>
            <person name="Kusakabe T."/>
            <person name="Tashiro K."/>
            <person name="Asano S."/>
            <person name="Yasunaga-Aoki C."/>
            <person name="Shimizu S."/>
        </authorList>
    </citation>
    <scope>NUCLEOTIDE SEQUENCE [LARGE SCALE GENOMIC DNA]</scope>
    <source>
        <strain evidence="11 12">ATCC 14706</strain>
    </source>
</reference>
<evidence type="ECO:0000313" key="11">
    <source>
        <dbReference type="EMBL" id="GAC41556.1"/>
    </source>
</evidence>
<dbReference type="InterPro" id="IPR008205">
    <property type="entry name" value="GGGP_HepGP_synthase"/>
</dbReference>
<evidence type="ECO:0000256" key="3">
    <source>
        <dbReference type="ARBA" id="ARBA00022723"/>
    </source>
</evidence>
<evidence type="ECO:0000256" key="10">
    <source>
        <dbReference type="HAMAP-Rule" id="MF_00112"/>
    </source>
</evidence>
<dbReference type="GO" id="GO:0000287">
    <property type="term" value="F:magnesium ion binding"/>
    <property type="evidence" value="ECO:0007669"/>
    <property type="project" value="UniProtKB-UniRule"/>
</dbReference>
<dbReference type="FunFam" id="3.20.20.390:FF:000001">
    <property type="entry name" value="Heptaprenylglyceryl phosphate synthase"/>
    <property type="match status" value="1"/>
</dbReference>
<feature type="binding site" evidence="10">
    <location>
        <begin position="168"/>
        <end position="173"/>
    </location>
    <ligand>
        <name>sn-glycerol 1-phosphate</name>
        <dbReference type="ChEBI" id="CHEBI:57685"/>
    </ligand>
</feature>
<comment type="catalytic activity">
    <reaction evidence="8 10">
        <text>sn-glycerol 1-phosphate + all-trans-heptaprenyl diphosphate = 3-heptaprenyl-sn-glycero-1-phosphate + diphosphate</text>
        <dbReference type="Rhea" id="RHEA:33495"/>
        <dbReference type="ChEBI" id="CHEBI:33019"/>
        <dbReference type="ChEBI" id="CHEBI:57685"/>
        <dbReference type="ChEBI" id="CHEBI:58206"/>
        <dbReference type="ChEBI" id="CHEBI:64781"/>
        <dbReference type="EC" id="2.5.1.n9"/>
    </reaction>
</comment>
<dbReference type="HAMAP" id="MF_00112">
    <property type="entry name" value="GGGP_HepGP_synthase"/>
    <property type="match status" value="1"/>
</dbReference>
<dbReference type="InterPro" id="IPR038597">
    <property type="entry name" value="GGGP/HepGP_synthase_sf"/>
</dbReference>
<dbReference type="AlphaFoldDB" id="M9LMV5"/>
<feature type="binding site" evidence="10">
    <location>
        <position position="198"/>
    </location>
    <ligand>
        <name>sn-glycerol 1-phosphate</name>
        <dbReference type="ChEBI" id="CHEBI:57685"/>
    </ligand>
</feature>
<comment type="subunit">
    <text evidence="10">Homodimer.</text>
</comment>
<organism evidence="11 12">
    <name type="scientific">Paenibacillus popilliae ATCC 14706</name>
    <dbReference type="NCBI Taxonomy" id="1212764"/>
    <lineage>
        <taxon>Bacteria</taxon>
        <taxon>Bacillati</taxon>
        <taxon>Bacillota</taxon>
        <taxon>Bacilli</taxon>
        <taxon>Bacillales</taxon>
        <taxon>Paenibacillaceae</taxon>
        <taxon>Paenibacillus</taxon>
    </lineage>
</organism>
<dbReference type="CDD" id="cd02812">
    <property type="entry name" value="PcrB_like"/>
    <property type="match status" value="1"/>
</dbReference>
<proteinExistence type="inferred from homology"/>
<dbReference type="NCBIfam" id="NF003197">
    <property type="entry name" value="PRK04169.1-1"/>
    <property type="match status" value="1"/>
</dbReference>
<dbReference type="SUPFAM" id="SSF51395">
    <property type="entry name" value="FMN-linked oxidoreductases"/>
    <property type="match status" value="1"/>
</dbReference>
<comment type="caution">
    <text evidence="10">Lacks conserved residue(s) required for the propagation of feature annotation.</text>
</comment>
<dbReference type="OrthoDB" id="2381757at2"/>
<keyword evidence="2 10" id="KW-0808">Transferase</keyword>
<evidence type="ECO:0000256" key="1">
    <source>
        <dbReference type="ARBA" id="ARBA00022516"/>
    </source>
</evidence>
<dbReference type="Gene3D" id="3.20.20.390">
    <property type="entry name" value="FMN-linked oxidoreductases"/>
    <property type="match status" value="1"/>
</dbReference>
<dbReference type="PANTHER" id="PTHR40029:SF2">
    <property type="entry name" value="HEPTAPRENYLGLYCERYL PHOSPHATE SYNTHASE"/>
    <property type="match status" value="1"/>
</dbReference>
<evidence type="ECO:0000256" key="7">
    <source>
        <dbReference type="ARBA" id="ARBA00023264"/>
    </source>
</evidence>
<accession>M9LMV5</accession>
<dbReference type="EC" id="2.5.1.n9" evidence="9 10"/>
<feature type="binding site" evidence="10">
    <location>
        <position position="23"/>
    </location>
    <ligand>
        <name>Mg(2+)</name>
        <dbReference type="ChEBI" id="CHEBI:18420"/>
    </ligand>
</feature>
<feature type="binding site" evidence="10">
    <location>
        <begin position="218"/>
        <end position="219"/>
    </location>
    <ligand>
        <name>sn-glycerol 1-phosphate</name>
        <dbReference type="ChEBI" id="CHEBI:57685"/>
    </ligand>
</feature>
<keyword evidence="5 10" id="KW-0443">Lipid metabolism</keyword>
<feature type="binding site" evidence="10">
    <location>
        <position position="49"/>
    </location>
    <ligand>
        <name>Mg(2+)</name>
        <dbReference type="ChEBI" id="CHEBI:18420"/>
    </ligand>
</feature>
<comment type="pathway">
    <text evidence="10">Membrane lipid metabolism; glycerophospholipid metabolism.</text>
</comment>
<dbReference type="GO" id="GO:0120536">
    <property type="term" value="F:heptaprenylglyceryl phosphate synthase activity"/>
    <property type="evidence" value="ECO:0007669"/>
    <property type="project" value="RHEA"/>
</dbReference>
<keyword evidence="3 10" id="KW-0479">Metal-binding</keyword>
<protein>
    <recommendedName>
        <fullName evidence="9 10">Heptaprenylglyceryl phosphate synthase</fullName>
        <shortName evidence="10">HepGP synthase</shortName>
        <ecNumber evidence="9 10">2.5.1.n9</ecNumber>
    </recommendedName>
    <alternativeName>
        <fullName evidence="10">Glycerol-1-phosphate heptaprenyltransferase</fullName>
    </alternativeName>
</protein>
<dbReference type="NCBIfam" id="TIGR01768">
    <property type="entry name" value="GGGP-family"/>
    <property type="match status" value="1"/>
</dbReference>
<keyword evidence="7 10" id="KW-1208">Phospholipid metabolism</keyword>
<sequence length="239" mass="26229">MEDTIVHTPVISFEAWRHVFKLDPDKDISDDDLDLICLSGTDAIAVGGSSGVTFENTVELMSRIRRYELPVALEVSNLDSVVPGFDAYLIPMVLNTSNPDWMIGQHQRAIQQYGDMIPWELLIPEGYLILNPKATAAKLTEAETGLTAAEARAYAQVADKLMRLPIVYVEYSGTYGDMELVHHVRKGLGCAQLFYGGGIRTEGQAREAAEAADTVVVGNIVYDDVEAALRTVEAVRLVL</sequence>
<evidence type="ECO:0000256" key="8">
    <source>
        <dbReference type="ARBA" id="ARBA00048318"/>
    </source>
</evidence>
<evidence type="ECO:0000256" key="4">
    <source>
        <dbReference type="ARBA" id="ARBA00022842"/>
    </source>
</evidence>
<dbReference type="Pfam" id="PF01884">
    <property type="entry name" value="PcrB"/>
    <property type="match status" value="1"/>
</dbReference>
<keyword evidence="1 10" id="KW-0444">Lipid biosynthesis</keyword>
<evidence type="ECO:0000256" key="6">
    <source>
        <dbReference type="ARBA" id="ARBA00023209"/>
    </source>
</evidence>
<evidence type="ECO:0000256" key="2">
    <source>
        <dbReference type="ARBA" id="ARBA00022679"/>
    </source>
</evidence>
<name>M9LMV5_PAEPP</name>
<evidence type="ECO:0000256" key="9">
    <source>
        <dbReference type="ARBA" id="ARBA00066888"/>
    </source>
</evidence>
<evidence type="ECO:0000313" key="12">
    <source>
        <dbReference type="Proteomes" id="UP000029453"/>
    </source>
</evidence>